<dbReference type="AlphaFoldDB" id="U7UK06"/>
<reference evidence="2 3" key="1">
    <citation type="submission" date="2013-09" db="EMBL/GenBank/DDBJ databases">
        <authorList>
            <person name="Durkin A.S."/>
            <person name="Haft D.R."/>
            <person name="McCorrison J."/>
            <person name="Torralba M."/>
            <person name="Gillis M."/>
            <person name="Haft D.H."/>
            <person name="Methe B."/>
            <person name="Sutton G."/>
            <person name="Nelson K.E."/>
        </authorList>
    </citation>
    <scope>NUCLEOTIDE SEQUENCE [LARGE SCALE GENOMIC DNA]</scope>
    <source>
        <strain evidence="2 3">BV3C16-1</strain>
    </source>
</reference>
<feature type="chain" id="PRO_5004689272" evidence="1">
    <location>
        <begin position="27"/>
        <end position="173"/>
    </location>
</feature>
<dbReference type="GO" id="GO:0030246">
    <property type="term" value="F:carbohydrate binding"/>
    <property type="evidence" value="ECO:0007669"/>
    <property type="project" value="InterPro"/>
</dbReference>
<keyword evidence="3" id="KW-1185">Reference proteome</keyword>
<comment type="caution">
    <text evidence="2">The sequence shown here is derived from an EMBL/GenBank/DDBJ whole genome shotgun (WGS) entry which is preliminary data.</text>
</comment>
<evidence type="ECO:0000313" key="3">
    <source>
        <dbReference type="Proteomes" id="UP000017090"/>
    </source>
</evidence>
<sequence length="173" mass="18058">MLKRQKQLIAAVGIAAFLLAPLSAGAFGLGSIGGTGSTNGHISGKAVPAGDVRAVPRIDNSGSDGGRYDPTSSECVTGTVYDTSGREMPRCRVVLMEGKGSSYFVKDGVVHSTGFYVAVTNDDGYFSIPVKPGYSYTVVAWDGSLIGIAHTGAQKEPLSVKMKDQGMQVMFSK</sequence>
<gene>
    <name evidence="2" type="ORF">HMPREF1250_0772</name>
</gene>
<dbReference type="RefSeq" id="WP_023053704.1">
    <property type="nucleotide sequence ID" value="NZ_AWXA01000034.1"/>
</dbReference>
<keyword evidence="2" id="KW-0121">Carboxypeptidase</keyword>
<name>U7UK06_9FIRM</name>
<proteinExistence type="predicted"/>
<organism evidence="2 3">
    <name type="scientific">Megasphaera vaginalis</name>
    <name type="common">ex Srinivasan et al. 2021</name>
    <dbReference type="NCBI Taxonomy" id="1111454"/>
    <lineage>
        <taxon>Bacteria</taxon>
        <taxon>Bacillati</taxon>
        <taxon>Bacillota</taxon>
        <taxon>Negativicutes</taxon>
        <taxon>Veillonellales</taxon>
        <taxon>Veillonellaceae</taxon>
        <taxon>Megasphaera</taxon>
    </lineage>
</organism>
<dbReference type="Proteomes" id="UP000017090">
    <property type="component" value="Unassembled WGS sequence"/>
</dbReference>
<accession>U7UK06</accession>
<keyword evidence="2" id="KW-0645">Protease</keyword>
<feature type="signal peptide" evidence="1">
    <location>
        <begin position="1"/>
        <end position="26"/>
    </location>
</feature>
<evidence type="ECO:0000313" key="2">
    <source>
        <dbReference type="EMBL" id="ERT59650.1"/>
    </source>
</evidence>
<dbReference type="GO" id="GO:0004180">
    <property type="term" value="F:carboxypeptidase activity"/>
    <property type="evidence" value="ECO:0007669"/>
    <property type="project" value="UniProtKB-KW"/>
</dbReference>
<dbReference type="SUPFAM" id="SSF49452">
    <property type="entry name" value="Starch-binding domain-like"/>
    <property type="match status" value="1"/>
</dbReference>
<evidence type="ECO:0000256" key="1">
    <source>
        <dbReference type="SAM" id="SignalP"/>
    </source>
</evidence>
<keyword evidence="2" id="KW-0378">Hydrolase</keyword>
<protein>
    <submittedName>
        <fullName evidence="2">Carboxypeptidase regulatory-like domain protein</fullName>
    </submittedName>
</protein>
<dbReference type="EMBL" id="AWXA01000034">
    <property type="protein sequence ID" value="ERT59650.1"/>
    <property type="molecule type" value="Genomic_DNA"/>
</dbReference>
<dbReference type="InterPro" id="IPR013784">
    <property type="entry name" value="Carb-bd-like_fold"/>
</dbReference>
<dbReference type="PATRIC" id="fig|1111454.3.peg.1221"/>
<keyword evidence="1" id="KW-0732">Signal</keyword>